<dbReference type="InterPro" id="IPR036915">
    <property type="entry name" value="Cyclin-like_sf"/>
</dbReference>
<dbReference type="Gene3D" id="1.10.472.10">
    <property type="entry name" value="Cyclin-like"/>
    <property type="match status" value="2"/>
</dbReference>
<evidence type="ECO:0000256" key="2">
    <source>
        <dbReference type="RuleBase" id="RU000383"/>
    </source>
</evidence>
<feature type="compositionally biased region" description="Basic and acidic residues" evidence="3">
    <location>
        <begin position="282"/>
        <end position="296"/>
    </location>
</feature>
<accession>A0A5C5FT85</accession>
<feature type="region of interest" description="Disordered" evidence="3">
    <location>
        <begin position="60"/>
        <end position="93"/>
    </location>
</feature>
<dbReference type="InterPro" id="IPR031658">
    <property type="entry name" value="Cyclin_C_2"/>
</dbReference>
<comment type="similarity">
    <text evidence="2">Belongs to the cyclin family.</text>
</comment>
<dbReference type="SUPFAM" id="SSF47954">
    <property type="entry name" value="Cyclin-like"/>
    <property type="match status" value="2"/>
</dbReference>
<dbReference type="Pfam" id="PF00134">
    <property type="entry name" value="Cyclin_N"/>
    <property type="match status" value="1"/>
</dbReference>
<dbReference type="InterPro" id="IPR043198">
    <property type="entry name" value="Cyclin/Ssn8"/>
</dbReference>
<keyword evidence="6" id="KW-1185">Reference proteome</keyword>
<dbReference type="STRING" id="5288.A0A5C5FT85"/>
<protein>
    <submittedName>
        <fullName evidence="5">Cyclin-like protein</fullName>
    </submittedName>
</protein>
<name>A0A5C5FT85_9BASI</name>
<dbReference type="CDD" id="cd20525">
    <property type="entry name" value="CYCLIN_CCNH_rpt2"/>
    <property type="match status" value="1"/>
</dbReference>
<evidence type="ECO:0000313" key="5">
    <source>
        <dbReference type="EMBL" id="TNY19432.1"/>
    </source>
</evidence>
<dbReference type="GO" id="GO:0016538">
    <property type="term" value="F:cyclin-dependent protein serine/threonine kinase regulator activity"/>
    <property type="evidence" value="ECO:0007669"/>
    <property type="project" value="InterPro"/>
</dbReference>
<reference evidence="5 6" key="1">
    <citation type="submission" date="2019-03" db="EMBL/GenBank/DDBJ databases">
        <title>Rhodosporidium diobovatum UCD-FST 08-225 genome sequencing, assembly, and annotation.</title>
        <authorList>
            <person name="Fakankun I.U."/>
            <person name="Fristensky B."/>
            <person name="Levin D.B."/>
        </authorList>
    </citation>
    <scope>NUCLEOTIDE SEQUENCE [LARGE SCALE GENOMIC DNA]</scope>
    <source>
        <strain evidence="5 6">UCD-FST 08-225</strain>
    </source>
</reference>
<feature type="compositionally biased region" description="Basic and acidic residues" evidence="3">
    <location>
        <begin position="367"/>
        <end position="381"/>
    </location>
</feature>
<dbReference type="PANTHER" id="PTHR10026">
    <property type="entry name" value="CYCLIN"/>
    <property type="match status" value="1"/>
</dbReference>
<dbReference type="FunFam" id="1.10.472.10:FF:000095">
    <property type="entry name" value="Cyclin Ccl1, putative (AFU_orthologue AFUA_5G07030)"/>
    <property type="match status" value="1"/>
</dbReference>
<proteinExistence type="inferred from homology"/>
<feature type="domain" description="Cyclin-like" evidence="4">
    <location>
        <begin position="112"/>
        <end position="193"/>
    </location>
</feature>
<evidence type="ECO:0000259" key="4">
    <source>
        <dbReference type="SMART" id="SM00385"/>
    </source>
</evidence>
<gene>
    <name evidence="5" type="ORF">DMC30DRAFT_379001</name>
</gene>
<dbReference type="EMBL" id="SOZI01000096">
    <property type="protein sequence ID" value="TNY19432.1"/>
    <property type="molecule type" value="Genomic_DNA"/>
</dbReference>
<dbReference type="InterPro" id="IPR013763">
    <property type="entry name" value="Cyclin-like_dom"/>
</dbReference>
<feature type="compositionally biased region" description="Basic and acidic residues" evidence="3">
    <location>
        <begin position="335"/>
        <end position="359"/>
    </location>
</feature>
<evidence type="ECO:0000256" key="1">
    <source>
        <dbReference type="ARBA" id="ARBA00023127"/>
    </source>
</evidence>
<evidence type="ECO:0000313" key="6">
    <source>
        <dbReference type="Proteomes" id="UP000311382"/>
    </source>
</evidence>
<dbReference type="InterPro" id="IPR006671">
    <property type="entry name" value="Cyclin_N"/>
</dbReference>
<dbReference type="OrthoDB" id="340962at2759"/>
<organism evidence="5 6">
    <name type="scientific">Rhodotorula diobovata</name>
    <dbReference type="NCBI Taxonomy" id="5288"/>
    <lineage>
        <taxon>Eukaryota</taxon>
        <taxon>Fungi</taxon>
        <taxon>Dikarya</taxon>
        <taxon>Basidiomycota</taxon>
        <taxon>Pucciniomycotina</taxon>
        <taxon>Microbotryomycetes</taxon>
        <taxon>Sporidiobolales</taxon>
        <taxon>Sporidiobolaceae</taxon>
        <taxon>Rhodotorula</taxon>
    </lineage>
</organism>
<dbReference type="AlphaFoldDB" id="A0A5C5FT85"/>
<comment type="caution">
    <text evidence="5">The sequence shown here is derived from an EMBL/GenBank/DDBJ whole genome shotgun (WGS) entry which is preliminary data.</text>
</comment>
<dbReference type="Proteomes" id="UP000311382">
    <property type="component" value="Unassembled WGS sequence"/>
</dbReference>
<dbReference type="SMART" id="SM00385">
    <property type="entry name" value="CYCLIN"/>
    <property type="match status" value="1"/>
</dbReference>
<keyword evidence="1 2" id="KW-0195">Cyclin</keyword>
<evidence type="ECO:0000256" key="3">
    <source>
        <dbReference type="SAM" id="MobiDB-lite"/>
    </source>
</evidence>
<dbReference type="GO" id="GO:0006357">
    <property type="term" value="P:regulation of transcription by RNA polymerase II"/>
    <property type="evidence" value="ECO:0007669"/>
    <property type="project" value="InterPro"/>
</dbReference>
<dbReference type="Pfam" id="PF16899">
    <property type="entry name" value="Cyclin_C_2"/>
    <property type="match status" value="1"/>
</dbReference>
<feature type="region of interest" description="Disordered" evidence="3">
    <location>
        <begin position="280"/>
        <end position="310"/>
    </location>
</feature>
<sequence length="395" mass="43936">MAVQLDRDGPSTPKRQPVQLYHLSSQYRHWRFSKEQLAKIRQDLIEQAVERVRTLWEEERAQQAQAGANGVPAPTDASASEPPSQPATPPAPSDIEYLSVADEQLLVAYYLQQAVGLCGAFKFPEAVSATALSYLKRFYLRNTAMDYHPKDIMLTCVFLATKTENYPISIDTFAAKVKVAPADILALEFLVSQSLHFEYKVHHAYLALSGLVLDMQTTSVPSPSLASALPRAQAFLRAARLSPAELVYAPSQIALACMRLADREAVETWLEEKLRAGAAVPREGRDGGGEGRKEEGGEGGAPGREEGEPAQLAQEELLRLLDEVQAMIQEQQRSTVDKNKVREVDRRLKWARNPEKDPKSALYKKRKAEEEAAREEKERAKAAKRPPNDDASVFD</sequence>
<feature type="compositionally biased region" description="Pro residues" evidence="3">
    <location>
        <begin position="83"/>
        <end position="92"/>
    </location>
</feature>
<dbReference type="CDD" id="cd20524">
    <property type="entry name" value="CYCLIN_CCNH_rpt1"/>
    <property type="match status" value="1"/>
</dbReference>
<feature type="region of interest" description="Disordered" evidence="3">
    <location>
        <begin position="330"/>
        <end position="395"/>
    </location>
</feature>